<keyword evidence="1" id="KW-0732">Signal</keyword>
<sequence length="275" mass="30914">MLRRSGWIICLLWLTTTPVAAQQLHLANTEVRALTDGSGLHSVTVQLPASYYQSSHFGHRYPVFYLPGGAEDLLLVSAATHLAMQTGKLPQAILVSFSLASNDNQPNEDRQSHVLRHDQLLALLERRVIPFIERSYRADPVRRTFIGRGKTAHLGAYTLLRTPGLFQAYLLASPDLWYQDGFLLDRVRGWSEQQSDLNARVFIGVGSLESPLYQSDEHDRVGDAIAFRTQLAAWRYPGFDVKLSLFDDTIHEAAWPVSVIQGLLWLFGAESQDNQ</sequence>
<reference evidence="2" key="1">
    <citation type="submission" date="2021-03" db="EMBL/GenBank/DDBJ databases">
        <title>novel species isolated from a fishpond in China.</title>
        <authorList>
            <person name="Lu H."/>
            <person name="Cai Z."/>
        </authorList>
    </citation>
    <scope>NUCLEOTIDE SEQUENCE</scope>
    <source>
        <strain evidence="2">JCM 30855</strain>
    </source>
</reference>
<dbReference type="PANTHER" id="PTHR48098:SF6">
    <property type="entry name" value="FERRI-BACILLIBACTIN ESTERASE BESA"/>
    <property type="match status" value="1"/>
</dbReference>
<dbReference type="PANTHER" id="PTHR48098">
    <property type="entry name" value="ENTEROCHELIN ESTERASE-RELATED"/>
    <property type="match status" value="1"/>
</dbReference>
<dbReference type="EMBL" id="JAFKCV010000015">
    <property type="protein sequence ID" value="MBN7827233.1"/>
    <property type="molecule type" value="Genomic_DNA"/>
</dbReference>
<dbReference type="InterPro" id="IPR029058">
    <property type="entry name" value="AB_hydrolase_fold"/>
</dbReference>
<keyword evidence="3" id="KW-1185">Reference proteome</keyword>
<comment type="caution">
    <text evidence="2">The sequence shown here is derived from an EMBL/GenBank/DDBJ whole genome shotgun (WGS) entry which is preliminary data.</text>
</comment>
<dbReference type="RefSeq" id="WP_206575345.1">
    <property type="nucleotide sequence ID" value="NZ_JAFKCV010000015.1"/>
</dbReference>
<evidence type="ECO:0008006" key="4">
    <source>
        <dbReference type="Google" id="ProtNLM"/>
    </source>
</evidence>
<dbReference type="InterPro" id="IPR050583">
    <property type="entry name" value="Mycobacterial_A85_antigen"/>
</dbReference>
<dbReference type="AlphaFoldDB" id="A0A939IPA3"/>
<dbReference type="Proteomes" id="UP000664654">
    <property type="component" value="Unassembled WGS sequence"/>
</dbReference>
<proteinExistence type="predicted"/>
<gene>
    <name evidence="2" type="ORF">J0A66_18520</name>
</gene>
<dbReference type="Gene3D" id="3.40.50.1820">
    <property type="entry name" value="alpha/beta hydrolase"/>
    <property type="match status" value="1"/>
</dbReference>
<organism evidence="2 3">
    <name type="scientific">Bowmanella dokdonensis</name>
    <dbReference type="NCBI Taxonomy" id="751969"/>
    <lineage>
        <taxon>Bacteria</taxon>
        <taxon>Pseudomonadati</taxon>
        <taxon>Pseudomonadota</taxon>
        <taxon>Gammaproteobacteria</taxon>
        <taxon>Alteromonadales</taxon>
        <taxon>Alteromonadaceae</taxon>
        <taxon>Bowmanella</taxon>
    </lineage>
</organism>
<evidence type="ECO:0000313" key="2">
    <source>
        <dbReference type="EMBL" id="MBN7827233.1"/>
    </source>
</evidence>
<protein>
    <recommendedName>
        <fullName evidence="4">Esterase</fullName>
    </recommendedName>
</protein>
<evidence type="ECO:0000313" key="3">
    <source>
        <dbReference type="Proteomes" id="UP000664654"/>
    </source>
</evidence>
<accession>A0A939IPA3</accession>
<feature type="chain" id="PRO_5038119581" description="Esterase" evidence="1">
    <location>
        <begin position="22"/>
        <end position="275"/>
    </location>
</feature>
<evidence type="ECO:0000256" key="1">
    <source>
        <dbReference type="SAM" id="SignalP"/>
    </source>
</evidence>
<dbReference type="SUPFAM" id="SSF53474">
    <property type="entry name" value="alpha/beta-Hydrolases"/>
    <property type="match status" value="1"/>
</dbReference>
<feature type="signal peptide" evidence="1">
    <location>
        <begin position="1"/>
        <end position="21"/>
    </location>
</feature>
<dbReference type="Pfam" id="PF00756">
    <property type="entry name" value="Esterase"/>
    <property type="match status" value="1"/>
</dbReference>
<dbReference type="InterPro" id="IPR000801">
    <property type="entry name" value="Esterase-like"/>
</dbReference>
<name>A0A939IPA3_9ALTE</name>